<feature type="compositionally biased region" description="Low complexity" evidence="1">
    <location>
        <begin position="1"/>
        <end position="13"/>
    </location>
</feature>
<sequence>MAPFFSHAPSSSSTMKAIPTTRKRGHPSPSSRSDTFTRSRSQLFLHRSRSGFLRPDPQRTRSRFLRPDPQSTRSRFLRPDRQSTHSRYQATLPPSQCPTSMIRLSESVDGNNGGDDDMVFLKDLKKKTKLRHEASSTGGDSELSRVLMKDLRARRVYSPQSSVGACSSLVAADMFADGSGVDSDSSGGGMANLGFEAKPSLENSGSEREGSKLVGENGNLEKAFWSEGQKKDEVNSILSLVLNEYRSDKDSDIYVDNASESSDLGKTESQDEKRSEGISSEKIEESKEELLQMIPPETEISARTEVKGKQRKQVEDTPLAGNALKNAGEASCENHSGRRNGSVLKSKSALRPRFQGRLFKAPGSVSFKRLFPYLKEIMRDDSATEELGHCPKDERAMDGNNSRLSLSYQSQGPSNLELRIDSCSVVGSTPSIVTEDDAVVAPVNELSHGNGSELTSSSDSLELDMQFHSKGVTSECLFVPSIKEVGNAPCNDKQDSKQQGSKPDYVIGANDGSCTMEQFAVFDEECVLTTPPDADTFDKQEINKLGQLESNAQDMYNVEAMDMSKSNQENAVEGFSQKADMRKDSIIKSKSVPRSNLHRKLFINPRSFGYKRLLPFLMDFTKDERDHHTHPKEDEVDISARKIQFPLLSQNQGASISKHNIDDSSRHDTVESNKVVNNILVDSTNELCHGNQPKLTSSQELPELPMQLDAREMVHECLSFPSANEHIEKVEIVSKDECLSVSKFDPHSVMGLHCEGVNHVQNISCEQHNSESPPKAQNVLGIDCNVSNLTFEHHSSKEKGPSVAYDEGKPSESLENCKTVGGYFLEGQSVKKLDPNKPDVQDKEKTNHKICSSDNAVVLNHVSLLGEGPRSSPEKVILGKSDMEGHGAGSQKAGSVLKGIVYGARMPSKGKNDKHANQVHEARNSSEIKTRLVINRCSHMELLKQTASYSYKRLLPYLSNTMKDSSCATESDHCPKVQKLLDQTSSYSNMQATPVCDPTGCAPLKRCRGSPRELNNDSSSPILEVPEYKPSRNSCKVIQLHDEQVVSNGHCKPESSPGPRISDNNIDSPITPYGPMAITRDEEAASVLPAPSVYSEVKGNSSFPTSLNEEKPLETCRSCQSSSQATLLDQPRVSSTSFKRGILKRSPRGCRGLCSCLNCASFHLHAERAFEFSRNQFLDAEEVAHDLIKELSHLRKILERSTESVNGNPILDRCQVKEACREALVAEQLAKDRFSQMNADLNIHCRISNLQRPRVRFSDHVEQKVIEARR</sequence>
<organism evidence="2 3">
    <name type="scientific">Arachis hypogaea</name>
    <name type="common">Peanut</name>
    <dbReference type="NCBI Taxonomy" id="3818"/>
    <lineage>
        <taxon>Eukaryota</taxon>
        <taxon>Viridiplantae</taxon>
        <taxon>Streptophyta</taxon>
        <taxon>Embryophyta</taxon>
        <taxon>Tracheophyta</taxon>
        <taxon>Spermatophyta</taxon>
        <taxon>Magnoliopsida</taxon>
        <taxon>eudicotyledons</taxon>
        <taxon>Gunneridae</taxon>
        <taxon>Pentapetalae</taxon>
        <taxon>rosids</taxon>
        <taxon>fabids</taxon>
        <taxon>Fabales</taxon>
        <taxon>Fabaceae</taxon>
        <taxon>Papilionoideae</taxon>
        <taxon>50 kb inversion clade</taxon>
        <taxon>dalbergioids sensu lato</taxon>
        <taxon>Dalbergieae</taxon>
        <taxon>Pterocarpus clade</taxon>
        <taxon>Arachis</taxon>
    </lineage>
</organism>
<dbReference type="EMBL" id="SDMP01000013">
    <property type="protein sequence ID" value="RYR16960.1"/>
    <property type="molecule type" value="Genomic_DNA"/>
</dbReference>
<feature type="region of interest" description="Disordered" evidence="1">
    <location>
        <begin position="1"/>
        <end position="95"/>
    </location>
</feature>
<keyword evidence="3" id="KW-1185">Reference proteome</keyword>
<comment type="caution">
    <text evidence="2">The sequence shown here is derived from an EMBL/GenBank/DDBJ whole genome shotgun (WGS) entry which is preliminary data.</text>
</comment>
<feature type="region of interest" description="Disordered" evidence="1">
    <location>
        <begin position="180"/>
        <end position="215"/>
    </location>
</feature>
<feature type="region of interest" description="Disordered" evidence="1">
    <location>
        <begin position="253"/>
        <end position="347"/>
    </location>
</feature>
<gene>
    <name evidence="2" type="ORF">Ahy_B03g061785</name>
</gene>
<dbReference type="PANTHER" id="PTHR34461:SF4">
    <property type="entry name" value="OS01G0101800 PROTEIN"/>
    <property type="match status" value="1"/>
</dbReference>
<dbReference type="AlphaFoldDB" id="A0A444ZRX0"/>
<feature type="compositionally biased region" description="Basic and acidic residues" evidence="1">
    <location>
        <begin position="263"/>
        <end position="290"/>
    </location>
</feature>
<reference evidence="2 3" key="1">
    <citation type="submission" date="2019-01" db="EMBL/GenBank/DDBJ databases">
        <title>Sequencing of cultivated peanut Arachis hypogaea provides insights into genome evolution and oil improvement.</title>
        <authorList>
            <person name="Chen X."/>
        </authorList>
    </citation>
    <scope>NUCLEOTIDE SEQUENCE [LARGE SCALE GENOMIC DNA]</scope>
    <source>
        <strain evidence="3">cv. Fuhuasheng</strain>
        <tissue evidence="2">Leaves</tissue>
    </source>
</reference>
<dbReference type="Proteomes" id="UP000289738">
    <property type="component" value="Chromosome B03"/>
</dbReference>
<protein>
    <submittedName>
        <fullName evidence="2">Uncharacterized protein</fullName>
    </submittedName>
</protein>
<proteinExistence type="predicted"/>
<feature type="compositionally biased region" description="Low complexity" evidence="1">
    <location>
        <begin position="27"/>
        <end position="41"/>
    </location>
</feature>
<feature type="compositionally biased region" description="Basic and acidic residues" evidence="1">
    <location>
        <begin position="300"/>
        <end position="315"/>
    </location>
</feature>
<feature type="region of interest" description="Disordered" evidence="1">
    <location>
        <begin position="1049"/>
        <end position="1069"/>
    </location>
</feature>
<evidence type="ECO:0000313" key="2">
    <source>
        <dbReference type="EMBL" id="RYR16960.1"/>
    </source>
</evidence>
<dbReference type="PANTHER" id="PTHR34461">
    <property type="entry name" value="EXPRESSED PROTEIN"/>
    <property type="match status" value="1"/>
</dbReference>
<evidence type="ECO:0000256" key="1">
    <source>
        <dbReference type="SAM" id="MobiDB-lite"/>
    </source>
</evidence>
<accession>A0A444ZRX0</accession>
<evidence type="ECO:0000313" key="3">
    <source>
        <dbReference type="Proteomes" id="UP000289738"/>
    </source>
</evidence>
<feature type="compositionally biased region" description="Polar residues" evidence="1">
    <location>
        <begin position="85"/>
        <end position="95"/>
    </location>
</feature>
<name>A0A444ZRX0_ARAHY</name>